<evidence type="ECO:0000313" key="1">
    <source>
        <dbReference type="EMBL" id="MBD8129174.1"/>
    </source>
</evidence>
<protein>
    <submittedName>
        <fullName evidence="1">Antirestriction protein</fullName>
    </submittedName>
</protein>
<proteinExistence type="predicted"/>
<name>A0ACC5PVW2_ENTAG</name>
<comment type="caution">
    <text evidence="1">The sequence shown here is derived from an EMBL/GenBank/DDBJ whole genome shotgun (WGS) entry which is preliminary data.</text>
</comment>
<keyword evidence="2" id="KW-1185">Reference proteome</keyword>
<accession>A0ACC5PVW2</accession>
<evidence type="ECO:0000313" key="2">
    <source>
        <dbReference type="Proteomes" id="UP000610459"/>
    </source>
</evidence>
<gene>
    <name evidence="1" type="ORF">IFT41_24070</name>
</gene>
<dbReference type="Proteomes" id="UP000610459">
    <property type="component" value="Unassembled WGS sequence"/>
</dbReference>
<dbReference type="EMBL" id="JACYNR010000040">
    <property type="protein sequence ID" value="MBD8129174.1"/>
    <property type="molecule type" value="Genomic_DNA"/>
</dbReference>
<organism evidence="1 2">
    <name type="scientific">Enterobacter agglomerans</name>
    <name type="common">Erwinia herbicola</name>
    <name type="synonym">Pantoea agglomerans</name>
    <dbReference type="NCBI Taxonomy" id="549"/>
    <lineage>
        <taxon>Bacteria</taxon>
        <taxon>Pseudomonadati</taxon>
        <taxon>Pseudomonadota</taxon>
        <taxon>Gammaproteobacteria</taxon>
        <taxon>Enterobacterales</taxon>
        <taxon>Erwiniaceae</taxon>
        <taxon>Pantoea</taxon>
        <taxon>Pantoea agglomerans group</taxon>
    </lineage>
</organism>
<sequence>MSQQNVNTTASESKESSGEKPVSAQLARAGLRLTFFEDFIGHLAPKAALLLTHWMRSHCQDYAGGYWEYFYTSNDTCFAVPGFEGKKHFQILSRGFSAEMSAEAAGVSAMLTVLKCLAWQTWSENGNDPLIGKLNHLESALWEYALTLDEKRVICMAVA</sequence>
<reference evidence="1 2" key="1">
    <citation type="journal article" date="2020" name="FEMS Microbiol. Ecol.">
        <title>Temporal dynamics of bacterial communities during seed development and maturation.</title>
        <authorList>
            <person name="Chesneau G."/>
            <person name="Torres-Cortes G."/>
            <person name="Briand M."/>
            <person name="Darrasse A."/>
            <person name="Preveaux A."/>
            <person name="Marais C."/>
            <person name="Jacques M.A."/>
            <person name="Shade A."/>
            <person name="Barret M."/>
        </authorList>
    </citation>
    <scope>NUCLEOTIDE SEQUENCE [LARGE SCALE GENOMIC DNA]</scope>
    <source>
        <strain evidence="1 2">CFBP13709</strain>
    </source>
</reference>